<proteinExistence type="inferred from homology"/>
<keyword evidence="1 7" id="KW-1003">Cell membrane</keyword>
<keyword evidence="4 7" id="KW-0472">Membrane</keyword>
<evidence type="ECO:0000256" key="6">
    <source>
        <dbReference type="ARBA" id="ARBA00023316"/>
    </source>
</evidence>
<dbReference type="EMBL" id="JACNJN010000149">
    <property type="protein sequence ID" value="MBC8336266.1"/>
    <property type="molecule type" value="Genomic_DNA"/>
</dbReference>
<evidence type="ECO:0000313" key="9">
    <source>
        <dbReference type="Proteomes" id="UP000614469"/>
    </source>
</evidence>
<name>A0A8J6TFD1_9CHLR</name>
<dbReference type="PANTHER" id="PTHR30518:SF2">
    <property type="entry name" value="ENDOLYTIC MUREIN TRANSGLYCOSYLASE"/>
    <property type="match status" value="1"/>
</dbReference>
<dbReference type="GO" id="GO:0009252">
    <property type="term" value="P:peptidoglycan biosynthetic process"/>
    <property type="evidence" value="ECO:0007669"/>
    <property type="project" value="UniProtKB-UniRule"/>
</dbReference>
<keyword evidence="3 7" id="KW-1133">Transmembrane helix</keyword>
<evidence type="ECO:0000256" key="2">
    <source>
        <dbReference type="ARBA" id="ARBA00022692"/>
    </source>
</evidence>
<dbReference type="EC" id="4.2.2.29" evidence="7"/>
<dbReference type="HAMAP" id="MF_02065">
    <property type="entry name" value="MltG"/>
    <property type="match status" value="1"/>
</dbReference>
<dbReference type="GO" id="GO:0005886">
    <property type="term" value="C:plasma membrane"/>
    <property type="evidence" value="ECO:0007669"/>
    <property type="project" value="UniProtKB-UniRule"/>
</dbReference>
<evidence type="ECO:0000256" key="3">
    <source>
        <dbReference type="ARBA" id="ARBA00022989"/>
    </source>
</evidence>
<comment type="similarity">
    <text evidence="7">Belongs to the transglycosylase MltG family.</text>
</comment>
<dbReference type="NCBIfam" id="TIGR00247">
    <property type="entry name" value="endolytic transglycosylase MltG"/>
    <property type="match status" value="1"/>
</dbReference>
<dbReference type="Proteomes" id="UP000614469">
    <property type="component" value="Unassembled WGS sequence"/>
</dbReference>
<dbReference type="AlphaFoldDB" id="A0A8J6TFD1"/>
<keyword evidence="2 7" id="KW-0812">Transmembrane</keyword>
<keyword evidence="5 7" id="KW-0456">Lyase</keyword>
<dbReference type="GO" id="GO:0071555">
    <property type="term" value="P:cell wall organization"/>
    <property type="evidence" value="ECO:0007669"/>
    <property type="project" value="UniProtKB-KW"/>
</dbReference>
<gene>
    <name evidence="7 8" type="primary">mltG</name>
    <name evidence="8" type="ORF">H8E29_13450</name>
</gene>
<dbReference type="InterPro" id="IPR003770">
    <property type="entry name" value="MLTG-like"/>
</dbReference>
<feature type="site" description="Important for catalytic activity" evidence="7">
    <location>
        <position position="246"/>
    </location>
</feature>
<evidence type="ECO:0000256" key="4">
    <source>
        <dbReference type="ARBA" id="ARBA00023136"/>
    </source>
</evidence>
<keyword evidence="6 7" id="KW-0961">Cell wall biogenesis/degradation</keyword>
<dbReference type="Pfam" id="PF02618">
    <property type="entry name" value="YceG"/>
    <property type="match status" value="1"/>
</dbReference>
<dbReference type="CDD" id="cd08010">
    <property type="entry name" value="MltG_like"/>
    <property type="match status" value="1"/>
</dbReference>
<organism evidence="8 9">
    <name type="scientific">Candidatus Desulfolinea nitratireducens</name>
    <dbReference type="NCBI Taxonomy" id="2841698"/>
    <lineage>
        <taxon>Bacteria</taxon>
        <taxon>Bacillati</taxon>
        <taxon>Chloroflexota</taxon>
        <taxon>Anaerolineae</taxon>
        <taxon>Anaerolineales</taxon>
        <taxon>Anaerolineales incertae sedis</taxon>
        <taxon>Candidatus Desulfolinea</taxon>
    </lineage>
</organism>
<dbReference type="GO" id="GO:0008932">
    <property type="term" value="F:lytic endotransglycosylase activity"/>
    <property type="evidence" value="ECO:0007669"/>
    <property type="project" value="UniProtKB-UniRule"/>
</dbReference>
<dbReference type="Gene3D" id="3.30.1490.480">
    <property type="entry name" value="Endolytic murein transglycosylase"/>
    <property type="match status" value="1"/>
</dbReference>
<evidence type="ECO:0000313" key="8">
    <source>
        <dbReference type="EMBL" id="MBC8336266.1"/>
    </source>
</evidence>
<dbReference type="PANTHER" id="PTHR30518">
    <property type="entry name" value="ENDOLYTIC MUREIN TRANSGLYCOSYLASE"/>
    <property type="match status" value="1"/>
</dbReference>
<evidence type="ECO:0000256" key="1">
    <source>
        <dbReference type="ARBA" id="ARBA00022475"/>
    </source>
</evidence>
<sequence length="365" mass="40361">MRRFLFLLSLLFVLLILAAIFVVPLIAARLYGPPSPAIAGIQHLQYAVKILWYDTTISLPADIYGTEQNFNIALGESPYEIAIRLQEQGLILDTEAFITLLVYTGMDTGLLPGNYRLSPSLSMRSIAGTLQDTRASQVLFVILPGWRMEEVAASLPTSGLHISEVEFLAAVRTPPLGIFDVDPPTSEGFLFPDSYLLSRNLTADQLITELTLNFARHLTPEIKLGFTQQGLTVYEGVKLASIVEREAVVADEQEMIASVFLNRLRAGQKLESDPTVQYALGYDKISQSWWKNPLTYADLEVDSPYNAYLYPGLPPGPICNPSLGALEAVAFPAETPYYFFRARCDGTGLHAFAETFEEHLANACE</sequence>
<comment type="function">
    <text evidence="7">Functions as a peptidoglycan terminase that cleaves nascent peptidoglycan strands endolytically to terminate their elongation.</text>
</comment>
<evidence type="ECO:0000256" key="7">
    <source>
        <dbReference type="HAMAP-Rule" id="MF_02065"/>
    </source>
</evidence>
<accession>A0A8J6TFD1</accession>
<reference evidence="8 9" key="1">
    <citation type="submission" date="2020-08" db="EMBL/GenBank/DDBJ databases">
        <title>Bridging the membrane lipid divide: bacteria of the FCB group superphylum have the potential to synthesize archaeal ether lipids.</title>
        <authorList>
            <person name="Villanueva L."/>
            <person name="Von Meijenfeldt F.A.B."/>
            <person name="Westbye A.B."/>
            <person name="Yadav S."/>
            <person name="Hopmans E.C."/>
            <person name="Dutilh B.E."/>
            <person name="Sinninghe Damste J.S."/>
        </authorList>
    </citation>
    <scope>NUCLEOTIDE SEQUENCE [LARGE SCALE GENOMIC DNA]</scope>
    <source>
        <strain evidence="8">NIOZ-UU36</strain>
    </source>
</reference>
<protein>
    <recommendedName>
        <fullName evidence="7">Endolytic murein transglycosylase</fullName>
        <ecNumber evidence="7">4.2.2.29</ecNumber>
    </recommendedName>
    <alternativeName>
        <fullName evidence="7">Peptidoglycan lytic transglycosylase</fullName>
    </alternativeName>
    <alternativeName>
        <fullName evidence="7">Peptidoglycan polymerization terminase</fullName>
    </alternativeName>
</protein>
<comment type="catalytic activity">
    <reaction evidence="7">
        <text>a peptidoglycan chain = a peptidoglycan chain with N-acetyl-1,6-anhydromuramyl-[peptide] at the reducing end + a peptidoglycan chain with N-acetylglucosamine at the non-reducing end.</text>
        <dbReference type="EC" id="4.2.2.29"/>
    </reaction>
</comment>
<evidence type="ECO:0000256" key="5">
    <source>
        <dbReference type="ARBA" id="ARBA00023239"/>
    </source>
</evidence>
<comment type="caution">
    <text evidence="8">The sequence shown here is derived from an EMBL/GenBank/DDBJ whole genome shotgun (WGS) entry which is preliminary data.</text>
</comment>